<name>A0AAF0ER63_9BASI</name>
<dbReference type="InterPro" id="IPR008979">
    <property type="entry name" value="Galactose-bd-like_sf"/>
</dbReference>
<dbReference type="GO" id="GO:0005737">
    <property type="term" value="C:cytoplasm"/>
    <property type="evidence" value="ECO:0007669"/>
    <property type="project" value="UniProtKB-ARBA"/>
</dbReference>
<evidence type="ECO:0000256" key="1">
    <source>
        <dbReference type="ARBA" id="ARBA00025788"/>
    </source>
</evidence>
<dbReference type="InterPro" id="IPR010400">
    <property type="entry name" value="PITH_dom"/>
</dbReference>
<sequence length="200" mass="21485">MSGEIHALGPEGTNLYSYIHRERVWCTNVDPPESAATVIKPWDQRMTPTYVQSATEDAMIINIPFAVPVRIKSIVLNTGRGEYAPQRCTVYVNRPYGVDMDDLPGCEAHTDSRVGAPPESGSAQADFALLPGFAVYPLNAARFAHTTSVSVVMSEPDADVSRTLFIGFLGSAPGQPQAAVQHMDVPAANAATDIYGDSQC</sequence>
<dbReference type="Pfam" id="PF06201">
    <property type="entry name" value="PITH"/>
    <property type="match status" value="1"/>
</dbReference>
<organism evidence="3 4">
    <name type="scientific">Malassezia cuniculi</name>
    <dbReference type="NCBI Taxonomy" id="948313"/>
    <lineage>
        <taxon>Eukaryota</taxon>
        <taxon>Fungi</taxon>
        <taxon>Dikarya</taxon>
        <taxon>Basidiomycota</taxon>
        <taxon>Ustilaginomycotina</taxon>
        <taxon>Malasseziomycetes</taxon>
        <taxon>Malasseziales</taxon>
        <taxon>Malasseziaceae</taxon>
        <taxon>Malassezia</taxon>
    </lineage>
</organism>
<dbReference type="SUPFAM" id="SSF49785">
    <property type="entry name" value="Galactose-binding domain-like"/>
    <property type="match status" value="1"/>
</dbReference>
<dbReference type="GO" id="GO:0005634">
    <property type="term" value="C:nucleus"/>
    <property type="evidence" value="ECO:0007669"/>
    <property type="project" value="TreeGrafter"/>
</dbReference>
<dbReference type="InterPro" id="IPR037047">
    <property type="entry name" value="PITH_dom_sf"/>
</dbReference>
<keyword evidence="4" id="KW-1185">Reference proteome</keyword>
<feature type="domain" description="PITH" evidence="2">
    <location>
        <begin position="11"/>
        <end position="180"/>
    </location>
</feature>
<reference evidence="3" key="1">
    <citation type="submission" date="2023-03" db="EMBL/GenBank/DDBJ databases">
        <title>Mating type loci evolution in Malassezia.</title>
        <authorList>
            <person name="Coelho M.A."/>
        </authorList>
    </citation>
    <scope>NUCLEOTIDE SEQUENCE</scope>
    <source>
        <strain evidence="3">CBS 11721</strain>
    </source>
</reference>
<evidence type="ECO:0000313" key="3">
    <source>
        <dbReference type="EMBL" id="WFD35298.1"/>
    </source>
</evidence>
<protein>
    <recommendedName>
        <fullName evidence="2">PITH domain-containing protein</fullName>
    </recommendedName>
</protein>
<dbReference type="PANTHER" id="PTHR12175:SF1">
    <property type="entry name" value="PITH DOMAIN-CONTAINING PROTEIN 1"/>
    <property type="match status" value="1"/>
</dbReference>
<dbReference type="InterPro" id="IPR045099">
    <property type="entry name" value="PITH1-like"/>
</dbReference>
<proteinExistence type="inferred from homology"/>
<evidence type="ECO:0000313" key="4">
    <source>
        <dbReference type="Proteomes" id="UP001219933"/>
    </source>
</evidence>
<evidence type="ECO:0000259" key="2">
    <source>
        <dbReference type="Pfam" id="PF06201"/>
    </source>
</evidence>
<gene>
    <name evidence="3" type="ORF">MCUN1_002149</name>
</gene>
<dbReference type="Gene3D" id="2.60.120.470">
    <property type="entry name" value="PITH domain"/>
    <property type="match status" value="1"/>
</dbReference>
<dbReference type="AlphaFoldDB" id="A0AAF0ER63"/>
<accession>A0AAF0ER63</accession>
<dbReference type="Proteomes" id="UP001219933">
    <property type="component" value="Chromosome 3"/>
</dbReference>
<comment type="similarity">
    <text evidence="1">Belongs to the PITHD1 family.</text>
</comment>
<dbReference type="EMBL" id="CP119879">
    <property type="protein sequence ID" value="WFD35298.1"/>
    <property type="molecule type" value="Genomic_DNA"/>
</dbReference>
<dbReference type="PANTHER" id="PTHR12175">
    <property type="entry name" value="AD039 HT014 THIOREDOXIN FAMILY TRP26"/>
    <property type="match status" value="1"/>
</dbReference>